<dbReference type="SUPFAM" id="SSF53254">
    <property type="entry name" value="Phosphoglycerate mutase-like"/>
    <property type="match status" value="1"/>
</dbReference>
<gene>
    <name evidence="2" type="ORF">HXK23_00640</name>
</gene>
<comment type="caution">
    <text evidence="2">The sequence shown here is derived from an EMBL/GenBank/DDBJ whole genome shotgun (WGS) entry which is preliminary data.</text>
</comment>
<dbReference type="AlphaFoldDB" id="A0A930YQD2"/>
<name>A0A930YQD2_9ACTN</name>
<sequence>MVKTLVLVRHGVSERGSEDMSRELTRAGQRALSANYPHIFGLLGPEGEEAEIWTSPALRALETAEIVAEALDAEGLEIHDSLYDQDLPALQAELEHADAETLILVGHAPFLGYVAETLLGFELPLTKGAVCAIDVRGSLGHQHECAWKQLGDVREPHGKLLWLVSGPSIQPWETLDALDEACAHAATNLEDAYVEFRTHPEDPAVIAAFRFALRGTQLLTKFFSPLLNEEAVEIAEPVYRLMLGATTRLREIDGFSDTVADLMESGELSQGSKLVSAVEAARESERDRVCEALRKKAVRRSLRCALDELFEPAWSDAVLQDGISFEDVSSRFDYMLETIDARLFGLDMTSFSEVHHARREVREVEHILFHLSDMLGEKRANYTQIMQDIDSELSIVCTAQRNISLVKEWKDSMDFRDVTSDLAIVSEHEKVLIERVIEGRETSILR</sequence>
<dbReference type="EMBL" id="JABZGT010000012">
    <property type="protein sequence ID" value="MBF4808729.1"/>
    <property type="molecule type" value="Genomic_DNA"/>
</dbReference>
<dbReference type="SMART" id="SM00855">
    <property type="entry name" value="PGAM"/>
    <property type="match status" value="1"/>
</dbReference>
<dbReference type="InterPro" id="IPR013078">
    <property type="entry name" value="His_Pase_superF_clade-1"/>
</dbReference>
<protein>
    <submittedName>
        <fullName evidence="2">Histidine phosphatase family protein</fullName>
    </submittedName>
</protein>
<dbReference type="InterPro" id="IPR007899">
    <property type="entry name" value="CHAD_dom"/>
</dbReference>
<dbReference type="Pfam" id="PF00300">
    <property type="entry name" value="His_Phos_1"/>
    <property type="match status" value="1"/>
</dbReference>
<evidence type="ECO:0000313" key="2">
    <source>
        <dbReference type="EMBL" id="MBF4808729.1"/>
    </source>
</evidence>
<proteinExistence type="predicted"/>
<dbReference type="CDD" id="cd07067">
    <property type="entry name" value="HP_PGM_like"/>
    <property type="match status" value="1"/>
</dbReference>
<dbReference type="Pfam" id="PF05235">
    <property type="entry name" value="CHAD"/>
    <property type="match status" value="1"/>
</dbReference>
<accession>A0A930YQD2</accession>
<feature type="domain" description="CHAD" evidence="1">
    <location>
        <begin position="178"/>
        <end position="388"/>
    </location>
</feature>
<dbReference type="Gene3D" id="3.40.50.1240">
    <property type="entry name" value="Phosphoglycerate mutase-like"/>
    <property type="match status" value="1"/>
</dbReference>
<dbReference type="InterPro" id="IPR029033">
    <property type="entry name" value="His_PPase_superfam"/>
</dbReference>
<evidence type="ECO:0000313" key="3">
    <source>
        <dbReference type="Proteomes" id="UP000772566"/>
    </source>
</evidence>
<dbReference type="Proteomes" id="UP000772566">
    <property type="component" value="Unassembled WGS sequence"/>
</dbReference>
<dbReference type="Gene3D" id="1.40.20.10">
    <property type="entry name" value="CHAD domain"/>
    <property type="match status" value="1"/>
</dbReference>
<evidence type="ECO:0000259" key="1">
    <source>
        <dbReference type="Pfam" id="PF05235"/>
    </source>
</evidence>
<dbReference type="InterPro" id="IPR038186">
    <property type="entry name" value="CHAD_dom_sf"/>
</dbReference>
<reference evidence="2" key="1">
    <citation type="submission" date="2020-04" db="EMBL/GenBank/DDBJ databases">
        <title>Deep metagenomics examines the oral microbiome during advanced dental caries in children, revealing novel taxa and co-occurrences with host molecules.</title>
        <authorList>
            <person name="Baker J.L."/>
            <person name="Morton J.T."/>
            <person name="Dinis M."/>
            <person name="Alvarez R."/>
            <person name="Tran N.C."/>
            <person name="Knight R."/>
            <person name="Edlund A."/>
        </authorList>
    </citation>
    <scope>NUCLEOTIDE SEQUENCE</scope>
    <source>
        <strain evidence="2">JCVI_22A_bin.2</strain>
    </source>
</reference>
<organism evidence="2 3">
    <name type="scientific">Lancefieldella parvula</name>
    <dbReference type="NCBI Taxonomy" id="1382"/>
    <lineage>
        <taxon>Bacteria</taxon>
        <taxon>Bacillati</taxon>
        <taxon>Actinomycetota</taxon>
        <taxon>Coriobacteriia</taxon>
        <taxon>Coriobacteriales</taxon>
        <taxon>Atopobiaceae</taxon>
        <taxon>Lancefieldella</taxon>
    </lineage>
</organism>